<feature type="transmembrane region" description="Helical" evidence="6">
    <location>
        <begin position="223"/>
        <end position="254"/>
    </location>
</feature>
<evidence type="ECO:0000256" key="1">
    <source>
        <dbReference type="ARBA" id="ARBA00004141"/>
    </source>
</evidence>
<feature type="transmembrane region" description="Helical" evidence="6">
    <location>
        <begin position="274"/>
        <end position="297"/>
    </location>
</feature>
<feature type="transmembrane region" description="Helical" evidence="6">
    <location>
        <begin position="309"/>
        <end position="328"/>
    </location>
</feature>
<dbReference type="Proteomes" id="UP001161247">
    <property type="component" value="Chromosome 1"/>
</dbReference>
<gene>
    <name evidence="8" type="ORF">OLC1_LOCUS3361</name>
</gene>
<sequence>MAMPEMLMQFLYPPPASWIIWIMSVMSFVSLTNGGLMEIKGNNMKYAKFLNNVGSPAKKTTEQKVISSKTGMLIAYVPALTAGLASFLLLRRPYDHDQGLRFQMLQFALIIHFFKRVFEVLFVHRFSSGMEIETTIIISLSYFSSTATMIYTQHLTSWLSEPPIDLKFVGIAIFVTGIVGNFYHHYLLSKLRSGGQEIVGNHLKYSKFAAGGGIKLSSRTGMLLLYSPASLAGLATFFIFPGGGIRFLLLKLAVTIHFSKRVLETLFVHKYSGVMMLDSAIIISSSYCFAAAAMIYIHRMTLGVAEPLIDLKYLGVFLFLVGIFGNFYHHLLLANLRANNEKGYKIPTGGLFDLVVCPHYLFEIIGFIGISFISQTLFSYTCAVGVALYLIGRSYTTRKWYISKFDNFPQNVKALIPFVF</sequence>
<dbReference type="GO" id="GO:0016020">
    <property type="term" value="C:membrane"/>
    <property type="evidence" value="ECO:0007669"/>
    <property type="project" value="UniProtKB-SubCell"/>
</dbReference>
<comment type="subcellular location">
    <subcellularLocation>
        <location evidence="1">Membrane</location>
        <topology evidence="1">Multi-pass membrane protein</topology>
    </subcellularLocation>
</comment>
<keyword evidence="5 6" id="KW-0472">Membrane</keyword>
<proteinExistence type="inferred from homology"/>
<keyword evidence="9" id="KW-1185">Reference proteome</keyword>
<dbReference type="GO" id="GO:0006629">
    <property type="term" value="P:lipid metabolic process"/>
    <property type="evidence" value="ECO:0007669"/>
    <property type="project" value="InterPro"/>
</dbReference>
<accession>A0AAV1C7W2</accession>
<dbReference type="EMBL" id="OX459118">
    <property type="protein sequence ID" value="CAI9091431.1"/>
    <property type="molecule type" value="Genomic_DNA"/>
</dbReference>
<evidence type="ECO:0000313" key="9">
    <source>
        <dbReference type="Proteomes" id="UP001161247"/>
    </source>
</evidence>
<evidence type="ECO:0000313" key="8">
    <source>
        <dbReference type="EMBL" id="CAI9091431.1"/>
    </source>
</evidence>
<feature type="transmembrane region" description="Helical" evidence="6">
    <location>
        <begin position="16"/>
        <end position="36"/>
    </location>
</feature>
<feature type="transmembrane region" description="Helical" evidence="6">
    <location>
        <begin position="135"/>
        <end position="152"/>
    </location>
</feature>
<keyword evidence="3 6" id="KW-0812">Transmembrane</keyword>
<dbReference type="Gene3D" id="1.20.120.1630">
    <property type="match status" value="1"/>
</dbReference>
<feature type="transmembrane region" description="Helical" evidence="6">
    <location>
        <begin position="164"/>
        <end position="183"/>
    </location>
</feature>
<comment type="similarity">
    <text evidence="2">Belongs to the steroid 5-alpha reductase family.</text>
</comment>
<reference evidence="8" key="1">
    <citation type="submission" date="2023-03" db="EMBL/GenBank/DDBJ databases">
        <authorList>
            <person name="Julca I."/>
        </authorList>
    </citation>
    <scope>NUCLEOTIDE SEQUENCE</scope>
</reference>
<evidence type="ECO:0000256" key="6">
    <source>
        <dbReference type="SAM" id="Phobius"/>
    </source>
</evidence>
<keyword evidence="4 6" id="KW-1133">Transmembrane helix</keyword>
<feature type="transmembrane region" description="Helical" evidence="6">
    <location>
        <begin position="364"/>
        <end position="391"/>
    </location>
</feature>
<evidence type="ECO:0000256" key="5">
    <source>
        <dbReference type="ARBA" id="ARBA00023136"/>
    </source>
</evidence>
<name>A0AAV1C7W2_OLDCO</name>
<dbReference type="InterPro" id="IPR039357">
    <property type="entry name" value="SRD5A/TECR"/>
</dbReference>
<dbReference type="PROSITE" id="PS50244">
    <property type="entry name" value="S5A_REDUCTASE"/>
    <property type="match status" value="1"/>
</dbReference>
<feature type="transmembrane region" description="Helical" evidence="6">
    <location>
        <begin position="73"/>
        <end position="90"/>
    </location>
</feature>
<evidence type="ECO:0000256" key="3">
    <source>
        <dbReference type="ARBA" id="ARBA00022692"/>
    </source>
</evidence>
<organism evidence="8 9">
    <name type="scientific">Oldenlandia corymbosa var. corymbosa</name>
    <dbReference type="NCBI Taxonomy" id="529605"/>
    <lineage>
        <taxon>Eukaryota</taxon>
        <taxon>Viridiplantae</taxon>
        <taxon>Streptophyta</taxon>
        <taxon>Embryophyta</taxon>
        <taxon>Tracheophyta</taxon>
        <taxon>Spermatophyta</taxon>
        <taxon>Magnoliopsida</taxon>
        <taxon>eudicotyledons</taxon>
        <taxon>Gunneridae</taxon>
        <taxon>Pentapetalae</taxon>
        <taxon>asterids</taxon>
        <taxon>lamiids</taxon>
        <taxon>Gentianales</taxon>
        <taxon>Rubiaceae</taxon>
        <taxon>Rubioideae</taxon>
        <taxon>Spermacoceae</taxon>
        <taxon>Hedyotis-Oldenlandia complex</taxon>
        <taxon>Oldenlandia</taxon>
    </lineage>
</organism>
<dbReference type="PANTHER" id="PTHR10556:SF54">
    <property type="entry name" value="VERY-LONG-CHAIN ENOYL-COA REDUCTASE-LIKE"/>
    <property type="match status" value="1"/>
</dbReference>
<dbReference type="InterPro" id="IPR001104">
    <property type="entry name" value="3-oxo-5_a-steroid_4-DH_C"/>
</dbReference>
<evidence type="ECO:0000256" key="4">
    <source>
        <dbReference type="ARBA" id="ARBA00022989"/>
    </source>
</evidence>
<protein>
    <submittedName>
        <fullName evidence="8">OLC1v1026465C1</fullName>
    </submittedName>
</protein>
<dbReference type="AlphaFoldDB" id="A0AAV1C7W2"/>
<feature type="domain" description="3-oxo-5-alpha-steroid 4-dehydrogenase C-terminal" evidence="7">
    <location>
        <begin position="310"/>
        <end position="420"/>
    </location>
</feature>
<evidence type="ECO:0000256" key="2">
    <source>
        <dbReference type="ARBA" id="ARBA00007742"/>
    </source>
</evidence>
<evidence type="ECO:0000259" key="7">
    <source>
        <dbReference type="Pfam" id="PF02544"/>
    </source>
</evidence>
<feature type="transmembrane region" description="Helical" evidence="6">
    <location>
        <begin position="102"/>
        <end position="123"/>
    </location>
</feature>
<dbReference type="PANTHER" id="PTHR10556">
    <property type="entry name" value="3-OXO-5-ALPHA-STEROID 4-DEHYDROGENASE"/>
    <property type="match status" value="1"/>
</dbReference>
<dbReference type="GO" id="GO:0016627">
    <property type="term" value="F:oxidoreductase activity, acting on the CH-CH group of donors"/>
    <property type="evidence" value="ECO:0007669"/>
    <property type="project" value="InterPro"/>
</dbReference>
<dbReference type="Pfam" id="PF02544">
    <property type="entry name" value="Steroid_dh"/>
    <property type="match status" value="1"/>
</dbReference>
<dbReference type="FunFam" id="1.20.120.1630:FF:000017">
    <property type="entry name" value="3-oxo-5-alpha-steroid 4-dehydrogenase family protein"/>
    <property type="match status" value="1"/>
</dbReference>